<keyword evidence="1" id="KW-0328">Glycosyltransferase</keyword>
<proteinExistence type="predicted"/>
<sequence length="43" mass="4953">MEYLRRVGGSPKRKYTIRGQVKDSIIRILKYRISGSSTVQSHS</sequence>
<dbReference type="EMBL" id="GEMB01004845">
    <property type="protein sequence ID" value="JAR98453.1"/>
    <property type="molecule type" value="Transcribed_RNA"/>
</dbReference>
<dbReference type="AlphaFoldDB" id="A0A170X2U3"/>
<reference evidence="1" key="2">
    <citation type="journal article" date="2017" name="J. Med. Entomol.">
        <title>Transcriptome Analysis of the Triatoma infestans (Hemiptera: Reduviidae) Integument.</title>
        <authorList>
            <person name="Calderon-Fernandez G.M."/>
            <person name="Moriconi D.E."/>
            <person name="Dulbecco A.B."/>
            <person name="Juarez M.P."/>
        </authorList>
    </citation>
    <scope>NUCLEOTIDE SEQUENCE</scope>
    <source>
        <strain evidence="1">Int1</strain>
        <tissue evidence="1">Integument</tissue>
    </source>
</reference>
<dbReference type="GO" id="GO:0016757">
    <property type="term" value="F:glycosyltransferase activity"/>
    <property type="evidence" value="ECO:0007669"/>
    <property type="project" value="UniProtKB-KW"/>
</dbReference>
<name>A0A170X2U3_TRIIF</name>
<organism evidence="1">
    <name type="scientific">Triatoma infestans</name>
    <name type="common">Assassin bug</name>
    <dbReference type="NCBI Taxonomy" id="30076"/>
    <lineage>
        <taxon>Eukaryota</taxon>
        <taxon>Metazoa</taxon>
        <taxon>Ecdysozoa</taxon>
        <taxon>Arthropoda</taxon>
        <taxon>Hexapoda</taxon>
        <taxon>Insecta</taxon>
        <taxon>Pterygota</taxon>
        <taxon>Neoptera</taxon>
        <taxon>Paraneoptera</taxon>
        <taxon>Hemiptera</taxon>
        <taxon>Heteroptera</taxon>
        <taxon>Panheteroptera</taxon>
        <taxon>Cimicomorpha</taxon>
        <taxon>Reduviidae</taxon>
        <taxon>Triatominae</taxon>
        <taxon>Triatoma</taxon>
    </lineage>
</organism>
<accession>A0A170X2U3</accession>
<reference evidence="1" key="1">
    <citation type="submission" date="2016-04" db="EMBL/GenBank/DDBJ databases">
        <authorList>
            <person name="Calderon-Fernandez G.M.Sr."/>
        </authorList>
    </citation>
    <scope>NUCLEOTIDE SEQUENCE</scope>
    <source>
        <strain evidence="1">Int1</strain>
        <tissue evidence="1">Integument</tissue>
    </source>
</reference>
<protein>
    <submittedName>
        <fullName evidence="1">Beta-1,3-galactosyltransferase 5-like protein isoform X2</fullName>
    </submittedName>
</protein>
<keyword evidence="1" id="KW-0808">Transferase</keyword>
<evidence type="ECO:0000313" key="1">
    <source>
        <dbReference type="EMBL" id="JAR98453.1"/>
    </source>
</evidence>